<gene>
    <name evidence="3" type="ORF">BVG16_23810</name>
</gene>
<dbReference type="SMART" id="SM00893">
    <property type="entry name" value="ETF"/>
    <property type="match status" value="1"/>
</dbReference>
<name>A0A1T2X4I0_9BACL</name>
<organism evidence="3 4">
    <name type="scientific">Paenibacillus selenitireducens</name>
    <dbReference type="NCBI Taxonomy" id="1324314"/>
    <lineage>
        <taxon>Bacteria</taxon>
        <taxon>Bacillati</taxon>
        <taxon>Bacillota</taxon>
        <taxon>Bacilli</taxon>
        <taxon>Bacillales</taxon>
        <taxon>Paenibacillaceae</taxon>
        <taxon>Paenibacillus</taxon>
    </lineage>
</organism>
<dbReference type="InterPro" id="IPR014729">
    <property type="entry name" value="Rossmann-like_a/b/a_fold"/>
</dbReference>
<proteinExistence type="predicted"/>
<evidence type="ECO:0000313" key="4">
    <source>
        <dbReference type="Proteomes" id="UP000190188"/>
    </source>
</evidence>
<dbReference type="SUPFAM" id="SSF52402">
    <property type="entry name" value="Adenine nucleotide alpha hydrolases-like"/>
    <property type="match status" value="1"/>
</dbReference>
<keyword evidence="4" id="KW-1185">Reference proteome</keyword>
<dbReference type="PANTHER" id="PTHR21294:SF17">
    <property type="entry name" value="PROTEIN FIXA"/>
    <property type="match status" value="1"/>
</dbReference>
<dbReference type="PIRSF" id="PIRSF000090">
    <property type="entry name" value="Beta-ETF"/>
    <property type="match status" value="1"/>
</dbReference>
<accession>A0A1T2X4I0</accession>
<dbReference type="GO" id="GO:0009055">
    <property type="term" value="F:electron transfer activity"/>
    <property type="evidence" value="ECO:0007669"/>
    <property type="project" value="InterPro"/>
</dbReference>
<dbReference type="InterPro" id="IPR014730">
    <property type="entry name" value="ETF_a/b_N"/>
</dbReference>
<evidence type="ECO:0000313" key="3">
    <source>
        <dbReference type="EMBL" id="OPA74779.1"/>
    </source>
</evidence>
<comment type="caution">
    <text evidence="3">The sequence shown here is derived from an EMBL/GenBank/DDBJ whole genome shotgun (WGS) entry which is preliminary data.</text>
</comment>
<evidence type="ECO:0000256" key="1">
    <source>
        <dbReference type="ARBA" id="ARBA00042002"/>
    </source>
</evidence>
<dbReference type="PANTHER" id="PTHR21294">
    <property type="entry name" value="ELECTRON TRANSFER FLAVOPROTEIN BETA-SUBUNIT"/>
    <property type="match status" value="1"/>
</dbReference>
<dbReference type="InterPro" id="IPR012255">
    <property type="entry name" value="ETF_b"/>
</dbReference>
<dbReference type="RefSeq" id="WP_078501692.1">
    <property type="nucleotide sequence ID" value="NZ_MSZX01000010.1"/>
</dbReference>
<dbReference type="AlphaFoldDB" id="A0A1T2X4I0"/>
<evidence type="ECO:0000259" key="2">
    <source>
        <dbReference type="SMART" id="SM00893"/>
    </source>
</evidence>
<sequence>MPKQIICLVKFVPNVDGYQYDYERNVLIRENVRMIINPDDACALSLALQLQKNEPDTQVEIVSMGPLSVLPLVRDLLRRGVKRATLLSDKRFVGSDTYVTSRIIARYLSTISYDLIVSGSHSMDGDTAHVPAQIAELLQLEQMSNVKRVETENNAEGYLFFEVESEGDRSRYRIELPALLSLSRDSPYKLPFVRYTDLKLEVDDRITIITNDQLGIPNEELGLKGSLTKVVETYPKTLEEKQRIVVTNDDQGIETVYQFLKERGFV</sequence>
<dbReference type="Pfam" id="PF01012">
    <property type="entry name" value="ETF"/>
    <property type="match status" value="1"/>
</dbReference>
<dbReference type="Proteomes" id="UP000190188">
    <property type="component" value="Unassembled WGS sequence"/>
</dbReference>
<protein>
    <recommendedName>
        <fullName evidence="1">Electron transfer flavoprotein small subunit</fullName>
    </recommendedName>
</protein>
<reference evidence="3 4" key="1">
    <citation type="submission" date="2017-01" db="EMBL/GenBank/DDBJ databases">
        <title>Genome analysis of Paenibacillus selenitrireducens ES3-24.</title>
        <authorList>
            <person name="Xu D."/>
            <person name="Yao R."/>
            <person name="Zheng S."/>
        </authorList>
    </citation>
    <scope>NUCLEOTIDE SEQUENCE [LARGE SCALE GENOMIC DNA]</scope>
    <source>
        <strain evidence="3 4">ES3-24</strain>
    </source>
</reference>
<dbReference type="STRING" id="1324314.BVG16_23810"/>
<dbReference type="OrthoDB" id="9804960at2"/>
<feature type="domain" description="Electron transfer flavoprotein alpha/beta-subunit N-terminal" evidence="2">
    <location>
        <begin position="24"/>
        <end position="218"/>
    </location>
</feature>
<dbReference type="EMBL" id="MSZX01000010">
    <property type="protein sequence ID" value="OPA74779.1"/>
    <property type="molecule type" value="Genomic_DNA"/>
</dbReference>
<dbReference type="Gene3D" id="3.40.50.620">
    <property type="entry name" value="HUPs"/>
    <property type="match status" value="1"/>
</dbReference>